<keyword evidence="1" id="KW-1133">Transmembrane helix</keyword>
<sequence length="116" mass="12206">MSALLPVFMTANLIVRFGLELCALAIYAYWGVRTGSAGWAKTALGLGAPLAAAVLWGTFGSPNAAYPVSPAVHLLLELVVFGLPAALLFAVGKPGWGWIYGAIVVANRALMAFWEQ</sequence>
<accession>A0A5R9GIQ1</accession>
<dbReference type="InterPro" id="IPR021214">
    <property type="entry name" value="DUF2568"/>
</dbReference>
<dbReference type="Pfam" id="PF10823">
    <property type="entry name" value="DUF2568"/>
    <property type="match status" value="1"/>
</dbReference>
<dbReference type="EMBL" id="VCIW01000002">
    <property type="protein sequence ID" value="TLS53324.1"/>
    <property type="molecule type" value="Genomic_DNA"/>
</dbReference>
<feature type="transmembrane region" description="Helical" evidence="1">
    <location>
        <begin position="98"/>
        <end position="114"/>
    </location>
</feature>
<protein>
    <submittedName>
        <fullName evidence="2">DUF2568 domain-containing protein</fullName>
    </submittedName>
</protein>
<comment type="caution">
    <text evidence="2">The sequence shown here is derived from an EMBL/GenBank/DDBJ whole genome shotgun (WGS) entry which is preliminary data.</text>
</comment>
<keyword evidence="1" id="KW-0812">Transmembrane</keyword>
<dbReference type="RefSeq" id="WP_138192512.1">
    <property type="nucleotide sequence ID" value="NZ_VCIW01000002.1"/>
</dbReference>
<name>A0A5R9GIQ1_9BACL</name>
<proteinExistence type="predicted"/>
<feature type="transmembrane region" description="Helical" evidence="1">
    <location>
        <begin position="6"/>
        <end position="30"/>
    </location>
</feature>
<evidence type="ECO:0000313" key="3">
    <source>
        <dbReference type="Proteomes" id="UP000309676"/>
    </source>
</evidence>
<evidence type="ECO:0000256" key="1">
    <source>
        <dbReference type="SAM" id="Phobius"/>
    </source>
</evidence>
<dbReference type="AlphaFoldDB" id="A0A5R9GIQ1"/>
<dbReference type="OrthoDB" id="4557830at2"/>
<evidence type="ECO:0000313" key="2">
    <source>
        <dbReference type="EMBL" id="TLS53324.1"/>
    </source>
</evidence>
<reference evidence="2 3" key="1">
    <citation type="submission" date="2019-05" db="EMBL/GenBank/DDBJ databases">
        <authorList>
            <person name="Narsing Rao M.P."/>
            <person name="Li W.J."/>
        </authorList>
    </citation>
    <scope>NUCLEOTIDE SEQUENCE [LARGE SCALE GENOMIC DNA]</scope>
    <source>
        <strain evidence="2 3">SYSU_K30003</strain>
    </source>
</reference>
<keyword evidence="1" id="KW-0472">Membrane</keyword>
<feature type="transmembrane region" description="Helical" evidence="1">
    <location>
        <begin position="71"/>
        <end position="91"/>
    </location>
</feature>
<feature type="transmembrane region" description="Helical" evidence="1">
    <location>
        <begin position="42"/>
        <end position="59"/>
    </location>
</feature>
<organism evidence="2 3">
    <name type="scientific">Paenibacillus antri</name>
    <dbReference type="NCBI Taxonomy" id="2582848"/>
    <lineage>
        <taxon>Bacteria</taxon>
        <taxon>Bacillati</taxon>
        <taxon>Bacillota</taxon>
        <taxon>Bacilli</taxon>
        <taxon>Bacillales</taxon>
        <taxon>Paenibacillaceae</taxon>
        <taxon>Paenibacillus</taxon>
    </lineage>
</organism>
<dbReference type="Proteomes" id="UP000309676">
    <property type="component" value="Unassembled WGS sequence"/>
</dbReference>
<keyword evidence="3" id="KW-1185">Reference proteome</keyword>
<gene>
    <name evidence="2" type="ORF">FE782_03350</name>
</gene>